<reference evidence="1 2" key="1">
    <citation type="journal article" date="2019" name="Sci. Rep.">
        <title>Orb-weaving spider Araneus ventricosus genome elucidates the spidroin gene catalogue.</title>
        <authorList>
            <person name="Kono N."/>
            <person name="Nakamura H."/>
            <person name="Ohtoshi R."/>
            <person name="Moran D.A.P."/>
            <person name="Shinohara A."/>
            <person name="Yoshida Y."/>
            <person name="Fujiwara M."/>
            <person name="Mori M."/>
            <person name="Tomita M."/>
            <person name="Arakawa K."/>
        </authorList>
    </citation>
    <scope>NUCLEOTIDE SEQUENCE [LARGE SCALE GENOMIC DNA]</scope>
</reference>
<evidence type="ECO:0008006" key="3">
    <source>
        <dbReference type="Google" id="ProtNLM"/>
    </source>
</evidence>
<dbReference type="AlphaFoldDB" id="A0A4Y2CQ18"/>
<protein>
    <recommendedName>
        <fullName evidence="3">HAT C-terminal dimerisation domain-containing protein</fullName>
    </recommendedName>
</protein>
<gene>
    <name evidence="1" type="ORF">AVEN_150367_1</name>
</gene>
<organism evidence="1 2">
    <name type="scientific">Araneus ventricosus</name>
    <name type="common">Orbweaver spider</name>
    <name type="synonym">Epeira ventricosa</name>
    <dbReference type="NCBI Taxonomy" id="182803"/>
    <lineage>
        <taxon>Eukaryota</taxon>
        <taxon>Metazoa</taxon>
        <taxon>Ecdysozoa</taxon>
        <taxon>Arthropoda</taxon>
        <taxon>Chelicerata</taxon>
        <taxon>Arachnida</taxon>
        <taxon>Araneae</taxon>
        <taxon>Araneomorphae</taxon>
        <taxon>Entelegynae</taxon>
        <taxon>Araneoidea</taxon>
        <taxon>Araneidae</taxon>
        <taxon>Araneus</taxon>
    </lineage>
</organism>
<evidence type="ECO:0000313" key="2">
    <source>
        <dbReference type="Proteomes" id="UP000499080"/>
    </source>
</evidence>
<dbReference type="OrthoDB" id="8124016at2759"/>
<dbReference type="Proteomes" id="UP000499080">
    <property type="component" value="Unassembled WGS sequence"/>
</dbReference>
<proteinExistence type="predicted"/>
<name>A0A4Y2CQ18_ARAVE</name>
<comment type="caution">
    <text evidence="1">The sequence shown here is derived from an EMBL/GenBank/DDBJ whole genome shotgun (WGS) entry which is preliminary data.</text>
</comment>
<evidence type="ECO:0000313" key="1">
    <source>
        <dbReference type="EMBL" id="GBM06532.1"/>
    </source>
</evidence>
<keyword evidence="2" id="KW-1185">Reference proteome</keyword>
<sequence>METLEEKSSKLYEKFEKPIHLKTKVLRCSTNKSSSLSKIMKQKLQLFDSTENRSSNIIKLGEALKTNPPTSAEAERVLSAGGLFITKLRTRLSDKSIDCLGFLKSYFKNE</sequence>
<dbReference type="EMBL" id="BGPR01000230">
    <property type="protein sequence ID" value="GBM06532.1"/>
    <property type="molecule type" value="Genomic_DNA"/>
</dbReference>
<accession>A0A4Y2CQ18</accession>